<reference evidence="1 2" key="1">
    <citation type="submission" date="2024-04" db="EMBL/GenBank/DDBJ databases">
        <title>Genome sequencing and assembly of rice foliar adapted Chryseobacterium endophyticum OsEnb-ALM-A6.</title>
        <authorList>
            <person name="Kumar S."/>
            <person name="Javed M."/>
            <person name="Chouhan V."/>
            <person name="Charishma K."/>
            <person name="Patel A."/>
            <person name="Kumar M."/>
            <person name="Sahu K.P."/>
            <person name="Kumar A."/>
        </authorList>
    </citation>
    <scope>NUCLEOTIDE SEQUENCE [LARGE SCALE GENOMIC DNA]</scope>
    <source>
        <strain evidence="1 2">OsEnb-ALM-A6</strain>
    </source>
</reference>
<organism evidence="1 2">
    <name type="scientific">Chryseobacterium endophyticum</name>
    <dbReference type="NCBI Taxonomy" id="1854762"/>
    <lineage>
        <taxon>Bacteria</taxon>
        <taxon>Pseudomonadati</taxon>
        <taxon>Bacteroidota</taxon>
        <taxon>Flavobacteriia</taxon>
        <taxon>Flavobacteriales</taxon>
        <taxon>Weeksellaceae</taxon>
        <taxon>Chryseobacterium group</taxon>
        <taxon>Chryseobacterium</taxon>
    </lineage>
</organism>
<dbReference type="RefSeq" id="WP_345766953.1">
    <property type="nucleotide sequence ID" value="NZ_CP154834.1"/>
</dbReference>
<sequence>MIETFIENNPRISQLKEESSFVIREKGDDISHLMTETLANLYFEQKLYTKAIKAFEILIRKTPEKKKYYEGKIQEIKDFRTKG</sequence>
<evidence type="ECO:0000313" key="1">
    <source>
        <dbReference type="EMBL" id="XAO75101.1"/>
    </source>
</evidence>
<accession>A0AAU6WRR2</accession>
<name>A0AAU6WRR2_9FLAO</name>
<proteinExistence type="predicted"/>
<keyword evidence="2" id="KW-1185">Reference proteome</keyword>
<evidence type="ECO:0000313" key="2">
    <source>
        <dbReference type="Proteomes" id="UP001463665"/>
    </source>
</evidence>
<protein>
    <recommendedName>
        <fullName evidence="3">Tetratricopeptide repeat protein</fullName>
    </recommendedName>
</protein>
<evidence type="ECO:0008006" key="3">
    <source>
        <dbReference type="Google" id="ProtNLM"/>
    </source>
</evidence>
<gene>
    <name evidence="1" type="ORF">AAFP95_03680</name>
</gene>
<dbReference type="EMBL" id="CP154834">
    <property type="protein sequence ID" value="XAO75101.1"/>
    <property type="molecule type" value="Genomic_DNA"/>
</dbReference>
<dbReference type="Proteomes" id="UP001463665">
    <property type="component" value="Chromosome"/>
</dbReference>
<dbReference type="AlphaFoldDB" id="A0AAU6WRR2"/>